<feature type="region of interest" description="Disordered" evidence="1">
    <location>
        <begin position="55"/>
        <end position="76"/>
    </location>
</feature>
<dbReference type="AlphaFoldDB" id="A0A975BFZ9"/>
<organism evidence="2 3">
    <name type="scientific">Desulfonema magnum</name>
    <dbReference type="NCBI Taxonomy" id="45655"/>
    <lineage>
        <taxon>Bacteria</taxon>
        <taxon>Pseudomonadati</taxon>
        <taxon>Thermodesulfobacteriota</taxon>
        <taxon>Desulfobacteria</taxon>
        <taxon>Desulfobacterales</taxon>
        <taxon>Desulfococcaceae</taxon>
        <taxon>Desulfonema</taxon>
    </lineage>
</organism>
<reference evidence="2" key="1">
    <citation type="journal article" date="2021" name="Microb. Physiol.">
        <title>Proteogenomic Insights into the Physiology of Marine, Sulfate-Reducing, Filamentous Desulfonema limicola and Desulfonema magnum.</title>
        <authorList>
            <person name="Schnaars V."/>
            <person name="Wohlbrand L."/>
            <person name="Scheve S."/>
            <person name="Hinrichs C."/>
            <person name="Reinhardt R."/>
            <person name="Rabus R."/>
        </authorList>
    </citation>
    <scope>NUCLEOTIDE SEQUENCE</scope>
    <source>
        <strain evidence="2">4be13</strain>
    </source>
</reference>
<dbReference type="EMBL" id="CP061800">
    <property type="protein sequence ID" value="QTA84603.1"/>
    <property type="molecule type" value="Genomic_DNA"/>
</dbReference>
<dbReference type="Proteomes" id="UP000663722">
    <property type="component" value="Chromosome"/>
</dbReference>
<evidence type="ECO:0000313" key="3">
    <source>
        <dbReference type="Proteomes" id="UP000663722"/>
    </source>
</evidence>
<protein>
    <submittedName>
        <fullName evidence="2">Uncharacterized protein</fullName>
    </submittedName>
</protein>
<sequence length="76" mass="8740">MLGENIKFSSFVVSSGHGSLYKKGVNSQEKIINFSCFIVTGRSWEFIKKERKAMAEKDNQSKETVPSDRLRERRVV</sequence>
<keyword evidence="3" id="KW-1185">Reference proteome</keyword>
<proteinExistence type="predicted"/>
<dbReference type="KEGG" id="dmm:dnm_006020"/>
<gene>
    <name evidence="2" type="ORF">dnm_006020</name>
</gene>
<evidence type="ECO:0000313" key="2">
    <source>
        <dbReference type="EMBL" id="QTA84603.1"/>
    </source>
</evidence>
<name>A0A975BFZ9_9BACT</name>
<accession>A0A975BFZ9</accession>
<evidence type="ECO:0000256" key="1">
    <source>
        <dbReference type="SAM" id="MobiDB-lite"/>
    </source>
</evidence>